<dbReference type="NCBIfam" id="TIGR02867">
    <property type="entry name" value="spore_II_P"/>
    <property type="match status" value="1"/>
</dbReference>
<dbReference type="InterPro" id="IPR010897">
    <property type="entry name" value="Spore_II_P"/>
</dbReference>
<feature type="transmembrane region" description="Helical" evidence="2">
    <location>
        <begin position="348"/>
        <end position="366"/>
    </location>
</feature>
<evidence type="ECO:0000256" key="1">
    <source>
        <dbReference type="SAM" id="MobiDB-lite"/>
    </source>
</evidence>
<accession>A0A0K2SLB0</accession>
<dbReference type="KEGG" id="lpil:LIP_1780"/>
<keyword evidence="4" id="KW-1185">Reference proteome</keyword>
<organism evidence="3 4">
    <name type="scientific">Limnochorda pilosa</name>
    <dbReference type="NCBI Taxonomy" id="1555112"/>
    <lineage>
        <taxon>Bacteria</taxon>
        <taxon>Bacillati</taxon>
        <taxon>Bacillota</taxon>
        <taxon>Limnochordia</taxon>
        <taxon>Limnochordales</taxon>
        <taxon>Limnochordaceae</taxon>
        <taxon>Limnochorda</taxon>
    </lineage>
</organism>
<name>A0A0K2SLB0_LIMPI</name>
<keyword evidence="2" id="KW-1133">Transmembrane helix</keyword>
<evidence type="ECO:0000256" key="2">
    <source>
        <dbReference type="SAM" id="Phobius"/>
    </source>
</evidence>
<reference evidence="4" key="1">
    <citation type="submission" date="2015-07" db="EMBL/GenBank/DDBJ databases">
        <title>Complete genome sequence and phylogenetic analysis of Limnochorda pilosa.</title>
        <authorList>
            <person name="Watanabe M."/>
            <person name="Kojima H."/>
            <person name="Fukui M."/>
        </authorList>
    </citation>
    <scope>NUCLEOTIDE SEQUENCE [LARGE SCALE GENOMIC DNA]</scope>
    <source>
        <strain evidence="4">HC45</strain>
    </source>
</reference>
<dbReference type="EMBL" id="AP014924">
    <property type="protein sequence ID" value="BAS27624.1"/>
    <property type="molecule type" value="Genomic_DNA"/>
</dbReference>
<dbReference type="Pfam" id="PF07454">
    <property type="entry name" value="SpoIIP"/>
    <property type="match status" value="1"/>
</dbReference>
<dbReference type="STRING" id="1555112.LIP_1780"/>
<evidence type="ECO:0000313" key="3">
    <source>
        <dbReference type="EMBL" id="BAS27624.1"/>
    </source>
</evidence>
<keyword evidence="2" id="KW-0472">Membrane</keyword>
<protein>
    <submittedName>
        <fullName evidence="3">Stage II sporulation protein P</fullName>
    </submittedName>
</protein>
<dbReference type="PATRIC" id="fig|1555112.3.peg.1812"/>
<dbReference type="Proteomes" id="UP000065807">
    <property type="component" value="Chromosome"/>
</dbReference>
<keyword evidence="2" id="KW-0812">Transmembrane</keyword>
<reference evidence="4" key="2">
    <citation type="journal article" date="2016" name="Int. J. Syst. Evol. Microbiol.">
        <title>Complete genome sequence and cell structure of Limnochorda pilosa, a Gram-negative spore-former within the phylum Firmicutes.</title>
        <authorList>
            <person name="Watanabe M."/>
            <person name="Kojima H."/>
            <person name="Fukui M."/>
        </authorList>
    </citation>
    <scope>NUCLEOTIDE SEQUENCE [LARGE SCALE GENOMIC DNA]</scope>
    <source>
        <strain evidence="4">HC45</strain>
    </source>
</reference>
<sequence>MDSQGRRIRWRWLLLLAVIVAAPAWWASGRWPLGDAVAVPPLPEGVREELGERTDGGFFRLVDEEGREVTRTAWILSPGDSYIDEDNRLYRVTAVEGDEVRVEDRGLAEMPDPEEILAEAARPPSRWGALAQWLGLASRPNRLVGIYHTHSDESYVPTSGSPTEWTGDIYQVGRMLKDALEGEGYEVVWSQNNHNPHDGQAYLRSRRTAMELLRRRPGTLIDVHRDAIPQASEYLTRVGESEVARIRLVVGRQNANQGANLEYAKRMKALSDREHAGLIKGIFMAQGNYNQDLGPNTILLEFGTHTVSLADAQKAAQLFSKVIPAAAGMAPGTAAPAAGRSGPAAWRWVGWLLLLGVVGVVGYLLVNGGAWRRWSQRLGLSSPAGAGAEASEELAPPPRDPEHRDDEPKP</sequence>
<evidence type="ECO:0000313" key="4">
    <source>
        <dbReference type="Proteomes" id="UP000065807"/>
    </source>
</evidence>
<dbReference type="AlphaFoldDB" id="A0A0K2SLB0"/>
<feature type="region of interest" description="Disordered" evidence="1">
    <location>
        <begin position="381"/>
        <end position="410"/>
    </location>
</feature>
<gene>
    <name evidence="3" type="ORF">LIP_1780</name>
</gene>
<feature type="compositionally biased region" description="Basic and acidic residues" evidence="1">
    <location>
        <begin position="399"/>
        <end position="410"/>
    </location>
</feature>
<proteinExistence type="predicted"/>